<dbReference type="GO" id="GO:0004065">
    <property type="term" value="F:arylsulfatase activity"/>
    <property type="evidence" value="ECO:0007669"/>
    <property type="project" value="UniProtKB-EC"/>
</dbReference>
<protein>
    <submittedName>
        <fullName evidence="9">Arylsulfatase</fullName>
        <ecNumber evidence="9">3.1.6.1</ecNumber>
    </submittedName>
</protein>
<feature type="chain" id="PRO_5021715041" evidence="7">
    <location>
        <begin position="27"/>
        <end position="494"/>
    </location>
</feature>
<dbReference type="InterPro" id="IPR035874">
    <property type="entry name" value="IDS"/>
</dbReference>
<keyword evidence="4 7" id="KW-0732">Signal</keyword>
<feature type="domain" description="Sulfatase N-terminal" evidence="8">
    <location>
        <begin position="35"/>
        <end position="376"/>
    </location>
</feature>
<comment type="cofactor">
    <cofactor evidence="1">
        <name>Ca(2+)</name>
        <dbReference type="ChEBI" id="CHEBI:29108"/>
    </cofactor>
</comment>
<evidence type="ECO:0000256" key="6">
    <source>
        <dbReference type="ARBA" id="ARBA00022837"/>
    </source>
</evidence>
<gene>
    <name evidence="9" type="ORF">Mal33_49880</name>
</gene>
<dbReference type="EMBL" id="CP036318">
    <property type="protein sequence ID" value="QDV58963.1"/>
    <property type="molecule type" value="Genomic_DNA"/>
</dbReference>
<keyword evidence="3" id="KW-0479">Metal-binding</keyword>
<organism evidence="9 10">
    <name type="scientific">Rosistilla oblonga</name>
    <dbReference type="NCBI Taxonomy" id="2527990"/>
    <lineage>
        <taxon>Bacteria</taxon>
        <taxon>Pseudomonadati</taxon>
        <taxon>Planctomycetota</taxon>
        <taxon>Planctomycetia</taxon>
        <taxon>Pirellulales</taxon>
        <taxon>Pirellulaceae</taxon>
        <taxon>Rosistilla</taxon>
    </lineage>
</organism>
<keyword evidence="5 9" id="KW-0378">Hydrolase</keyword>
<dbReference type="PANTHER" id="PTHR45953:SF1">
    <property type="entry name" value="IDURONATE 2-SULFATASE"/>
    <property type="match status" value="1"/>
</dbReference>
<dbReference type="Proteomes" id="UP000316770">
    <property type="component" value="Chromosome"/>
</dbReference>
<evidence type="ECO:0000256" key="1">
    <source>
        <dbReference type="ARBA" id="ARBA00001913"/>
    </source>
</evidence>
<dbReference type="InterPro" id="IPR017850">
    <property type="entry name" value="Alkaline_phosphatase_core_sf"/>
</dbReference>
<evidence type="ECO:0000256" key="7">
    <source>
        <dbReference type="SAM" id="SignalP"/>
    </source>
</evidence>
<evidence type="ECO:0000313" key="9">
    <source>
        <dbReference type="EMBL" id="QDV58963.1"/>
    </source>
</evidence>
<accession>A0A518J0T8</accession>
<keyword evidence="10" id="KW-1185">Reference proteome</keyword>
<keyword evidence="6" id="KW-0106">Calcium</keyword>
<proteinExistence type="inferred from homology"/>
<sequence length="494" mass="54937" precursor="true">MGNQSIVLRMCLAVLSTAVCTWQVLATDTQGRDRPNVLFIAVDDLACTLGCYGNLVAKTPNIDRLAAEGTCFQRAYNQLPLCNPTRASVMTGLRPDQIKVYDLDRHFRDQLPDVVTLPQAFQAAGYFAARVGKIYHYNVPASIGTDGFDDPPSWNRTVNPKGRDKTDEALVFNAEPHRKISGALSWLAADGRDEEQTDGMIASEAIKIMREKKDQPFFLGVGFFRPHTPYVAPKKYFEMYPLDSLRLPYAPPGDRHDIPTAAFAHNCPVPNYGLDRKTLLQATQAYYACVSFVDAQVGRLLDAVEELGLSKETIVVFWSDHGYHLGEHDGVWQKRTLFEQGARAPLIVRVPGQKSRGDCRQIVEFVDIYPTLTDLAAIPSPPGLAGRSLRPLIDNRQADWDGFAVTQVLRPADARLSDPVMGCSIRTHRYRFTEWGEGKHGVELYDHQSDPNEFHNLAVDHDAAATAVIDRLRPLLRSKASGKTPTVPVNPARL</sequence>
<dbReference type="PANTHER" id="PTHR45953">
    <property type="entry name" value="IDURONATE 2-SULFATASE"/>
    <property type="match status" value="1"/>
</dbReference>
<feature type="signal peptide" evidence="7">
    <location>
        <begin position="1"/>
        <end position="26"/>
    </location>
</feature>
<comment type="similarity">
    <text evidence="2">Belongs to the sulfatase family.</text>
</comment>
<dbReference type="GO" id="GO:0004423">
    <property type="term" value="F:iduronate-2-sulfatase activity"/>
    <property type="evidence" value="ECO:0007669"/>
    <property type="project" value="InterPro"/>
</dbReference>
<evidence type="ECO:0000256" key="4">
    <source>
        <dbReference type="ARBA" id="ARBA00022729"/>
    </source>
</evidence>
<dbReference type="AlphaFoldDB" id="A0A518J0T8"/>
<dbReference type="EC" id="3.1.6.1" evidence="9"/>
<evidence type="ECO:0000256" key="5">
    <source>
        <dbReference type="ARBA" id="ARBA00022801"/>
    </source>
</evidence>
<dbReference type="Gene3D" id="3.40.720.10">
    <property type="entry name" value="Alkaline Phosphatase, subunit A"/>
    <property type="match status" value="1"/>
</dbReference>
<evidence type="ECO:0000256" key="2">
    <source>
        <dbReference type="ARBA" id="ARBA00008779"/>
    </source>
</evidence>
<evidence type="ECO:0000313" key="10">
    <source>
        <dbReference type="Proteomes" id="UP000316770"/>
    </source>
</evidence>
<dbReference type="InterPro" id="IPR000917">
    <property type="entry name" value="Sulfatase_N"/>
</dbReference>
<evidence type="ECO:0000259" key="8">
    <source>
        <dbReference type="Pfam" id="PF00884"/>
    </source>
</evidence>
<dbReference type="CDD" id="cd16030">
    <property type="entry name" value="iduronate-2-sulfatase"/>
    <property type="match status" value="1"/>
</dbReference>
<evidence type="ECO:0000256" key="3">
    <source>
        <dbReference type="ARBA" id="ARBA00022723"/>
    </source>
</evidence>
<dbReference type="SUPFAM" id="SSF53649">
    <property type="entry name" value="Alkaline phosphatase-like"/>
    <property type="match status" value="1"/>
</dbReference>
<name>A0A518J0T8_9BACT</name>
<dbReference type="Pfam" id="PF00884">
    <property type="entry name" value="Sulfatase"/>
    <property type="match status" value="1"/>
</dbReference>
<dbReference type="GO" id="GO:0005737">
    <property type="term" value="C:cytoplasm"/>
    <property type="evidence" value="ECO:0007669"/>
    <property type="project" value="TreeGrafter"/>
</dbReference>
<reference evidence="9 10" key="1">
    <citation type="submission" date="2019-02" db="EMBL/GenBank/DDBJ databases">
        <title>Deep-cultivation of Planctomycetes and their phenomic and genomic characterization uncovers novel biology.</title>
        <authorList>
            <person name="Wiegand S."/>
            <person name="Jogler M."/>
            <person name="Boedeker C."/>
            <person name="Pinto D."/>
            <person name="Vollmers J."/>
            <person name="Rivas-Marin E."/>
            <person name="Kohn T."/>
            <person name="Peeters S.H."/>
            <person name="Heuer A."/>
            <person name="Rast P."/>
            <person name="Oberbeckmann S."/>
            <person name="Bunk B."/>
            <person name="Jeske O."/>
            <person name="Meyerdierks A."/>
            <person name="Storesund J.E."/>
            <person name="Kallscheuer N."/>
            <person name="Luecker S."/>
            <person name="Lage O.M."/>
            <person name="Pohl T."/>
            <person name="Merkel B.J."/>
            <person name="Hornburger P."/>
            <person name="Mueller R.-W."/>
            <person name="Bruemmer F."/>
            <person name="Labrenz M."/>
            <person name="Spormann A.M."/>
            <person name="Op den Camp H."/>
            <person name="Overmann J."/>
            <person name="Amann R."/>
            <person name="Jetten M.S.M."/>
            <person name="Mascher T."/>
            <person name="Medema M.H."/>
            <person name="Devos D.P."/>
            <person name="Kaster A.-K."/>
            <person name="Ovreas L."/>
            <person name="Rohde M."/>
            <person name="Galperin M.Y."/>
            <person name="Jogler C."/>
        </authorList>
    </citation>
    <scope>NUCLEOTIDE SEQUENCE [LARGE SCALE GENOMIC DNA]</scope>
    <source>
        <strain evidence="9 10">Mal33</strain>
    </source>
</reference>
<dbReference type="GO" id="GO:0046872">
    <property type="term" value="F:metal ion binding"/>
    <property type="evidence" value="ECO:0007669"/>
    <property type="project" value="UniProtKB-KW"/>
</dbReference>